<evidence type="ECO:0000259" key="3">
    <source>
        <dbReference type="Pfam" id="PF11887"/>
    </source>
</evidence>
<feature type="domain" description="Mce/MlaD" evidence="2">
    <location>
        <begin position="47"/>
        <end position="121"/>
    </location>
</feature>
<dbReference type="NCBIfam" id="TIGR00996">
    <property type="entry name" value="Mtu_fam_mce"/>
    <property type="match status" value="2"/>
</dbReference>
<evidence type="ECO:0000259" key="2">
    <source>
        <dbReference type="Pfam" id="PF02470"/>
    </source>
</evidence>
<accession>A0A378UWT4</accession>
<keyword evidence="1" id="KW-0472">Membrane</keyword>
<dbReference type="InterPro" id="IPR005693">
    <property type="entry name" value="Mce"/>
</dbReference>
<sequence>MFRSALAADSIRRRGPLLGLSLFLVVATVLTWLVYVTLRRDVSGPATPYSAVFTDVFGLREGDDVRVAGVRVGRVQAIELQGTLAKVSFIVQDGHRLTSGTVASVNYQNIVGQRYLALDRGREGPVGELPVGAVIGVDRTEPSFDIGTLLNGYEPLFAVLDSEQVNNLTNAVVGSLQGDTAAITQLVDQTSVLTETFVGQDRTLDRVITGMDGVVDNLSGQNDNFERTITAARNAVAAFDNRREPLVSSLGTMTAVAGNLSRIAQDVQPTIRDMLNREPGYTRHMLDIEPQIAYTGLNTPLLLKGLSRVFGEGAYMNAYACDVNAYGFFPGLNDIVPIVVDAATPGGTAKHTPSAGAWPMADQVSRKAWVGLLAVLTVGGLIAAMLLVKEAGIGYHRYTAEFAQAAALRADDIVAVAGIPVGTVTAVRLAGDHVEADIRVRDDVPVGRDTRAAIKVTTLFGSRYLDLRPGGDGGPDDRTIDLAHTEVPYDLQAALADSTRTFEQVDADRIAASLDVLSRQLDGLPAVVPQAMDNVRALSSVIAQRRDQLGSLLLNTERVTSMLRRQQSEIGNFIRQGQELVGEFVARSAAFHALMQSLRSVVGSLHTIAVHDRAALDGVLATMEQLSGKFAEQDALFRNLLQIAPVPIRQIANATGFGNAIETNAPAGALIDSWMCAISGRAEQFGMIPYLKDCK</sequence>
<evidence type="ECO:0000313" key="5">
    <source>
        <dbReference type="Proteomes" id="UP000255389"/>
    </source>
</evidence>
<dbReference type="Proteomes" id="UP000255389">
    <property type="component" value="Unassembled WGS sequence"/>
</dbReference>
<feature type="transmembrane region" description="Helical" evidence="1">
    <location>
        <begin position="368"/>
        <end position="388"/>
    </location>
</feature>
<dbReference type="EMBL" id="UGQY01000004">
    <property type="protein sequence ID" value="SUA02593.1"/>
    <property type="molecule type" value="Genomic_DNA"/>
</dbReference>
<dbReference type="PANTHER" id="PTHR33371:SF17">
    <property type="entry name" value="MCE-FAMILY PROTEIN MCE1B"/>
    <property type="match status" value="1"/>
</dbReference>
<feature type="domain" description="Mammalian cell entry C-terminal" evidence="3">
    <location>
        <begin position="477"/>
        <end position="659"/>
    </location>
</feature>
<keyword evidence="1" id="KW-1133">Transmembrane helix</keyword>
<dbReference type="InterPro" id="IPR052336">
    <property type="entry name" value="MlaD_Phospholipid_Transporter"/>
</dbReference>
<organism evidence="4 5">
    <name type="scientific">Mycolicibacterium fortuitum</name>
    <name type="common">Mycobacterium fortuitum</name>
    <dbReference type="NCBI Taxonomy" id="1766"/>
    <lineage>
        <taxon>Bacteria</taxon>
        <taxon>Bacillati</taxon>
        <taxon>Actinomycetota</taxon>
        <taxon>Actinomycetes</taxon>
        <taxon>Mycobacteriales</taxon>
        <taxon>Mycobacteriaceae</taxon>
        <taxon>Mycolicibacterium</taxon>
    </lineage>
</organism>
<dbReference type="GO" id="GO:0005576">
    <property type="term" value="C:extracellular region"/>
    <property type="evidence" value="ECO:0007669"/>
    <property type="project" value="TreeGrafter"/>
</dbReference>
<dbReference type="Pfam" id="PF02470">
    <property type="entry name" value="MlaD"/>
    <property type="match status" value="2"/>
</dbReference>
<dbReference type="Pfam" id="PF11887">
    <property type="entry name" value="Mce4_CUP1"/>
    <property type="match status" value="2"/>
</dbReference>
<feature type="domain" description="Mammalian cell entry C-terminal" evidence="3">
    <location>
        <begin position="128"/>
        <end position="312"/>
    </location>
</feature>
<dbReference type="InterPro" id="IPR024516">
    <property type="entry name" value="Mce_C"/>
</dbReference>
<gene>
    <name evidence="4" type="ORF">NCTC1542_04062</name>
</gene>
<proteinExistence type="predicted"/>
<name>A0A378UWT4_MYCFO</name>
<dbReference type="GO" id="GO:0051701">
    <property type="term" value="P:biological process involved in interaction with host"/>
    <property type="evidence" value="ECO:0007669"/>
    <property type="project" value="TreeGrafter"/>
</dbReference>
<dbReference type="InterPro" id="IPR003399">
    <property type="entry name" value="Mce/MlaD"/>
</dbReference>
<keyword evidence="1" id="KW-0812">Transmembrane</keyword>
<feature type="transmembrane region" description="Helical" evidence="1">
    <location>
        <begin position="20"/>
        <end position="38"/>
    </location>
</feature>
<protein>
    <submittedName>
        <fullName evidence="4">MCE-family protein Mce6B</fullName>
    </submittedName>
</protein>
<evidence type="ECO:0000313" key="4">
    <source>
        <dbReference type="EMBL" id="SUA02593.1"/>
    </source>
</evidence>
<evidence type="ECO:0000256" key="1">
    <source>
        <dbReference type="SAM" id="Phobius"/>
    </source>
</evidence>
<dbReference type="PANTHER" id="PTHR33371">
    <property type="entry name" value="INTERMEMBRANE PHOSPHOLIPID TRANSPORT SYSTEM BINDING PROTEIN MLAD-RELATED"/>
    <property type="match status" value="1"/>
</dbReference>
<feature type="domain" description="Mce/MlaD" evidence="2">
    <location>
        <begin position="395"/>
        <end position="470"/>
    </location>
</feature>
<reference evidence="4 5" key="1">
    <citation type="submission" date="2018-06" db="EMBL/GenBank/DDBJ databases">
        <authorList>
            <consortium name="Pathogen Informatics"/>
            <person name="Doyle S."/>
        </authorList>
    </citation>
    <scope>NUCLEOTIDE SEQUENCE [LARGE SCALE GENOMIC DNA]</scope>
    <source>
        <strain evidence="4 5">NCTC1542</strain>
    </source>
</reference>
<dbReference type="AlphaFoldDB" id="A0A378UWT4"/>